<proteinExistence type="predicted"/>
<dbReference type="AlphaFoldDB" id="A0A9D7SPV8"/>
<protein>
    <submittedName>
        <fullName evidence="1">Uncharacterized protein</fullName>
    </submittedName>
</protein>
<reference evidence="1 2" key="1">
    <citation type="submission" date="2020-10" db="EMBL/GenBank/DDBJ databases">
        <title>Connecting structure to function with the recovery of over 1000 high-quality activated sludge metagenome-assembled genomes encoding full-length rRNA genes using long-read sequencing.</title>
        <authorList>
            <person name="Singleton C.M."/>
            <person name="Petriglieri F."/>
            <person name="Kristensen J.M."/>
            <person name="Kirkegaard R.H."/>
            <person name="Michaelsen T.Y."/>
            <person name="Andersen M.H."/>
            <person name="Karst S.M."/>
            <person name="Dueholm M.S."/>
            <person name="Nielsen P.H."/>
            <person name="Albertsen M."/>
        </authorList>
    </citation>
    <scope>NUCLEOTIDE SEQUENCE [LARGE SCALE GENOMIC DNA]</scope>
    <source>
        <strain evidence="1">Ribe_18-Q3-R11-54_MAXAC.273</strain>
    </source>
</reference>
<organism evidence="1 2">
    <name type="scientific">Candidatus Opimibacter skivensis</name>
    <dbReference type="NCBI Taxonomy" id="2982028"/>
    <lineage>
        <taxon>Bacteria</taxon>
        <taxon>Pseudomonadati</taxon>
        <taxon>Bacteroidota</taxon>
        <taxon>Saprospiria</taxon>
        <taxon>Saprospirales</taxon>
        <taxon>Saprospiraceae</taxon>
        <taxon>Candidatus Opimibacter</taxon>
    </lineage>
</organism>
<sequence>MKEFLIVILILLSSGKSKADCPLSSMEFWPAGTTIYENSLIVIDGYHLSNKIIVQLNHEYPIYLTSGNLKVELKIKEITYGEAGLTQAILLPVKELIPGNEYQLNIDNIPSIDMPFINHRNPDTEKYEFPIWKVIKGRDVQIPRWKIRPKEVKKTYVQYGCGPETYVYFNFQAVDQSEILIRTSVTSLSSNKTIVCYLRPDKNEVLKVGRGMCGGAFSFEDGEKFEVTFNIMDASGNISLLNGNKIEFTKPIDPN</sequence>
<name>A0A9D7SPV8_9BACT</name>
<evidence type="ECO:0000313" key="2">
    <source>
        <dbReference type="Proteomes" id="UP000808337"/>
    </source>
</evidence>
<gene>
    <name evidence="1" type="ORF">IPP15_01315</name>
</gene>
<comment type="caution">
    <text evidence="1">The sequence shown here is derived from an EMBL/GenBank/DDBJ whole genome shotgun (WGS) entry which is preliminary data.</text>
</comment>
<dbReference type="Proteomes" id="UP000808337">
    <property type="component" value="Unassembled WGS sequence"/>
</dbReference>
<dbReference type="EMBL" id="JADKGY010000001">
    <property type="protein sequence ID" value="MBK9981060.1"/>
    <property type="molecule type" value="Genomic_DNA"/>
</dbReference>
<accession>A0A9D7SPV8</accession>
<evidence type="ECO:0000313" key="1">
    <source>
        <dbReference type="EMBL" id="MBK9981060.1"/>
    </source>
</evidence>